<evidence type="ECO:0000256" key="5">
    <source>
        <dbReference type="ARBA" id="ARBA00023319"/>
    </source>
</evidence>
<reference evidence="7" key="1">
    <citation type="submission" date="2022-11" db="EMBL/GenBank/DDBJ databases">
        <title>Centuries of genome instability and evolution in soft-shell clam transmissible cancer (bioRxiv).</title>
        <authorList>
            <person name="Hart S.F.M."/>
            <person name="Yonemitsu M.A."/>
            <person name="Giersch R.M."/>
            <person name="Beal B.F."/>
            <person name="Arriagada G."/>
            <person name="Davis B.W."/>
            <person name="Ostrander E.A."/>
            <person name="Goff S.P."/>
            <person name="Metzger M.J."/>
        </authorList>
    </citation>
    <scope>NUCLEOTIDE SEQUENCE</scope>
    <source>
        <strain evidence="7">MELC-2E11</strain>
        <tissue evidence="7">Siphon/mantle</tissue>
    </source>
</reference>
<evidence type="ECO:0000256" key="2">
    <source>
        <dbReference type="ARBA" id="ARBA00023136"/>
    </source>
</evidence>
<evidence type="ECO:0000313" key="8">
    <source>
        <dbReference type="Proteomes" id="UP001164746"/>
    </source>
</evidence>
<evidence type="ECO:0000256" key="4">
    <source>
        <dbReference type="ARBA" id="ARBA00023180"/>
    </source>
</evidence>
<evidence type="ECO:0000259" key="6">
    <source>
        <dbReference type="PROSITE" id="PS50835"/>
    </source>
</evidence>
<keyword evidence="4" id="KW-0325">Glycoprotein</keyword>
<dbReference type="InterPro" id="IPR036179">
    <property type="entry name" value="Ig-like_dom_sf"/>
</dbReference>
<dbReference type="Proteomes" id="UP001164746">
    <property type="component" value="Chromosome 5"/>
</dbReference>
<dbReference type="PROSITE" id="PS50835">
    <property type="entry name" value="IG_LIKE"/>
    <property type="match status" value="3"/>
</dbReference>
<dbReference type="Gene3D" id="2.60.40.10">
    <property type="entry name" value="Immunoglobulins"/>
    <property type="match status" value="1"/>
</dbReference>
<dbReference type="InterPro" id="IPR051275">
    <property type="entry name" value="Cell_adhesion_signaling"/>
</dbReference>
<dbReference type="InterPro" id="IPR013783">
    <property type="entry name" value="Ig-like_fold"/>
</dbReference>
<dbReference type="EMBL" id="CP111016">
    <property type="protein sequence ID" value="WAR05683.1"/>
    <property type="molecule type" value="Genomic_DNA"/>
</dbReference>
<dbReference type="PANTHER" id="PTHR11640:SF31">
    <property type="entry name" value="IRREGULAR CHIASM C-ROUGHEST PROTEIN-RELATED"/>
    <property type="match status" value="1"/>
</dbReference>
<protein>
    <recommendedName>
        <fullName evidence="6">Ig-like domain-containing protein</fullName>
    </recommendedName>
</protein>
<organism evidence="7 8">
    <name type="scientific">Mya arenaria</name>
    <name type="common">Soft-shell clam</name>
    <dbReference type="NCBI Taxonomy" id="6604"/>
    <lineage>
        <taxon>Eukaryota</taxon>
        <taxon>Metazoa</taxon>
        <taxon>Spiralia</taxon>
        <taxon>Lophotrochozoa</taxon>
        <taxon>Mollusca</taxon>
        <taxon>Bivalvia</taxon>
        <taxon>Autobranchia</taxon>
        <taxon>Heteroconchia</taxon>
        <taxon>Euheterodonta</taxon>
        <taxon>Imparidentia</taxon>
        <taxon>Neoheterodontei</taxon>
        <taxon>Myida</taxon>
        <taxon>Myoidea</taxon>
        <taxon>Myidae</taxon>
        <taxon>Mya</taxon>
    </lineage>
</organism>
<dbReference type="InterPro" id="IPR007110">
    <property type="entry name" value="Ig-like_dom"/>
</dbReference>
<dbReference type="PANTHER" id="PTHR11640">
    <property type="entry name" value="NEPHRIN"/>
    <property type="match status" value="1"/>
</dbReference>
<evidence type="ECO:0000256" key="3">
    <source>
        <dbReference type="ARBA" id="ARBA00023157"/>
    </source>
</evidence>
<evidence type="ECO:0000256" key="1">
    <source>
        <dbReference type="ARBA" id="ARBA00004479"/>
    </source>
</evidence>
<feature type="domain" description="Ig-like" evidence="6">
    <location>
        <begin position="88"/>
        <end position="180"/>
    </location>
</feature>
<evidence type="ECO:0000313" key="7">
    <source>
        <dbReference type="EMBL" id="WAR05683.1"/>
    </source>
</evidence>
<dbReference type="SUPFAM" id="SSF48726">
    <property type="entry name" value="Immunoglobulin"/>
    <property type="match status" value="2"/>
</dbReference>
<feature type="domain" description="Ig-like" evidence="6">
    <location>
        <begin position="187"/>
        <end position="318"/>
    </location>
</feature>
<keyword evidence="5" id="KW-0393">Immunoglobulin domain</keyword>
<accession>A0ABY7E6S2</accession>
<keyword evidence="3" id="KW-1015">Disulfide bond</keyword>
<feature type="non-terminal residue" evidence="7">
    <location>
        <position position="431"/>
    </location>
</feature>
<gene>
    <name evidence="7" type="ORF">MAR_021052</name>
</gene>
<sequence length="431" mass="46512">VANTDVGSSIKILTDSSQTVECTSSGNPSPATSDFTWRMGTSEMSTGSVLNWQGGIKVGDEDSYTCTVETTLTPSDQSKDAKVATNPPELPTLHWDSSSGPVIDGPLTLVVQRLFTLACVASSKPPANYTWTGGVNVVHGQLLQDTLTAKVNTTRTCTARNILNPTVGAARAMSSSATITLNINYPPESVSIRHESVSGTVIQSEFRVIEGNSTKLYCTVQSQPASSFRWSGADIHSLDPPKLHTITRRNALEGNIVLIQCLFTAGNPITTRSTFTRAVDGTSWSGDSHTFQSIHREDAGLYRCTVENSMDPTGAEIQTGNDTADFEINAHPDLQNIRVTLDGISLDSYMEIQVPDNPGFAAAVTYEARTATQETSEYDALNAENDRPDKSHVYMSVVDSTSTPSPHYENSKTEDPVYNNTMLQNSVQTVL</sequence>
<proteinExistence type="predicted"/>
<keyword evidence="8" id="KW-1185">Reference proteome</keyword>
<keyword evidence="2" id="KW-0472">Membrane</keyword>
<name>A0ABY7E6S2_MYAAR</name>
<feature type="domain" description="Ig-like" evidence="6">
    <location>
        <begin position="1"/>
        <end position="84"/>
    </location>
</feature>
<comment type="subcellular location">
    <subcellularLocation>
        <location evidence="1">Membrane</location>
        <topology evidence="1">Single-pass type I membrane protein</topology>
    </subcellularLocation>
</comment>